<feature type="domain" description="HTH gntR-type" evidence="5">
    <location>
        <begin position="41"/>
        <end position="108"/>
    </location>
</feature>
<protein>
    <submittedName>
        <fullName evidence="6">FCD domain-containing protein</fullName>
    </submittedName>
</protein>
<evidence type="ECO:0000259" key="5">
    <source>
        <dbReference type="PROSITE" id="PS50949"/>
    </source>
</evidence>
<evidence type="ECO:0000313" key="6">
    <source>
        <dbReference type="EMBL" id="QCI67654.1"/>
    </source>
</evidence>
<accession>A0A4D7B248</accession>
<sequence>MHSRVSRWFKREAKEIRQVRTGRRAAQPASEELPHSNNEPSTLAETAYRRLRHDIVVGWFAPDQPLRLELLKQRYGLSFSPLREALNRLQTERLVVSAALRGFSVAPVSIEEMWDATETRILIECEALRRSITHGDDDWEAGIVAAFHALDLQARRLASGGGQPGEEDLSQLEIRHQEFHRALIRKCRSRRFINLADQLYTETQRYRLPVLAGQVVPAEARDVPLEHRQIMEAALARRADDAVSLLSAHYRRTAEFIERHMPQQGAAAS</sequence>
<dbReference type="KEGG" id="pstg:E8M01_27565"/>
<keyword evidence="3" id="KW-0804">Transcription</keyword>
<keyword evidence="7" id="KW-1185">Reference proteome</keyword>
<gene>
    <name evidence="6" type="ORF">E8M01_27565</name>
</gene>
<name>A0A4D7B248_9HYPH</name>
<dbReference type="AlphaFoldDB" id="A0A4D7B248"/>
<organism evidence="6 7">
    <name type="scientific">Phreatobacter stygius</name>
    <dbReference type="NCBI Taxonomy" id="1940610"/>
    <lineage>
        <taxon>Bacteria</taxon>
        <taxon>Pseudomonadati</taxon>
        <taxon>Pseudomonadota</taxon>
        <taxon>Alphaproteobacteria</taxon>
        <taxon>Hyphomicrobiales</taxon>
        <taxon>Phreatobacteraceae</taxon>
        <taxon>Phreatobacter</taxon>
    </lineage>
</organism>
<evidence type="ECO:0000313" key="7">
    <source>
        <dbReference type="Proteomes" id="UP000298781"/>
    </source>
</evidence>
<dbReference type="InterPro" id="IPR000524">
    <property type="entry name" value="Tscrpt_reg_HTH_GntR"/>
</dbReference>
<dbReference type="OrthoDB" id="8680240at2"/>
<dbReference type="InterPro" id="IPR011711">
    <property type="entry name" value="GntR_C"/>
</dbReference>
<dbReference type="Pfam" id="PF00392">
    <property type="entry name" value="GntR"/>
    <property type="match status" value="1"/>
</dbReference>
<proteinExistence type="predicted"/>
<dbReference type="SUPFAM" id="SSF48008">
    <property type="entry name" value="GntR ligand-binding domain-like"/>
    <property type="match status" value="1"/>
</dbReference>
<dbReference type="SMART" id="SM00345">
    <property type="entry name" value="HTH_GNTR"/>
    <property type="match status" value="1"/>
</dbReference>
<dbReference type="InterPro" id="IPR008920">
    <property type="entry name" value="TF_FadR/GntR_C"/>
</dbReference>
<evidence type="ECO:0000256" key="3">
    <source>
        <dbReference type="ARBA" id="ARBA00023163"/>
    </source>
</evidence>
<dbReference type="GO" id="GO:0003700">
    <property type="term" value="F:DNA-binding transcription factor activity"/>
    <property type="evidence" value="ECO:0007669"/>
    <property type="project" value="InterPro"/>
</dbReference>
<reference evidence="6 7" key="1">
    <citation type="submission" date="2019-04" db="EMBL/GenBank/DDBJ databases">
        <title>Phreatobacter aquaticus sp. nov.</title>
        <authorList>
            <person name="Choi A."/>
        </authorList>
    </citation>
    <scope>NUCLEOTIDE SEQUENCE [LARGE SCALE GENOMIC DNA]</scope>
    <source>
        <strain evidence="6 7">KCTC 52518</strain>
    </source>
</reference>
<dbReference type="Gene3D" id="1.20.120.530">
    <property type="entry name" value="GntR ligand-binding domain-like"/>
    <property type="match status" value="1"/>
</dbReference>
<feature type="region of interest" description="Disordered" evidence="4">
    <location>
        <begin position="19"/>
        <end position="41"/>
    </location>
</feature>
<evidence type="ECO:0000256" key="2">
    <source>
        <dbReference type="ARBA" id="ARBA00023125"/>
    </source>
</evidence>
<dbReference type="SUPFAM" id="SSF46785">
    <property type="entry name" value="Winged helix' DNA-binding domain"/>
    <property type="match status" value="1"/>
</dbReference>
<evidence type="ECO:0000256" key="4">
    <source>
        <dbReference type="SAM" id="MobiDB-lite"/>
    </source>
</evidence>
<dbReference type="PANTHER" id="PTHR43537">
    <property type="entry name" value="TRANSCRIPTIONAL REGULATOR, GNTR FAMILY"/>
    <property type="match status" value="1"/>
</dbReference>
<dbReference type="PANTHER" id="PTHR43537:SF20">
    <property type="entry name" value="HTH-TYPE TRANSCRIPTIONAL REPRESSOR GLAR"/>
    <property type="match status" value="1"/>
</dbReference>
<dbReference type="PROSITE" id="PS50949">
    <property type="entry name" value="HTH_GNTR"/>
    <property type="match status" value="1"/>
</dbReference>
<dbReference type="Proteomes" id="UP000298781">
    <property type="component" value="Chromosome"/>
</dbReference>
<dbReference type="InterPro" id="IPR036390">
    <property type="entry name" value="WH_DNA-bd_sf"/>
</dbReference>
<dbReference type="Gene3D" id="1.10.10.10">
    <property type="entry name" value="Winged helix-like DNA-binding domain superfamily/Winged helix DNA-binding domain"/>
    <property type="match status" value="1"/>
</dbReference>
<dbReference type="InterPro" id="IPR036388">
    <property type="entry name" value="WH-like_DNA-bd_sf"/>
</dbReference>
<dbReference type="SMART" id="SM00895">
    <property type="entry name" value="FCD"/>
    <property type="match status" value="1"/>
</dbReference>
<dbReference type="EMBL" id="CP039690">
    <property type="protein sequence ID" value="QCI67654.1"/>
    <property type="molecule type" value="Genomic_DNA"/>
</dbReference>
<keyword evidence="2" id="KW-0238">DNA-binding</keyword>
<dbReference type="Pfam" id="PF07729">
    <property type="entry name" value="FCD"/>
    <property type="match status" value="1"/>
</dbReference>
<evidence type="ECO:0000256" key="1">
    <source>
        <dbReference type="ARBA" id="ARBA00023015"/>
    </source>
</evidence>
<keyword evidence="1" id="KW-0805">Transcription regulation</keyword>
<dbReference type="GO" id="GO:0003677">
    <property type="term" value="F:DNA binding"/>
    <property type="evidence" value="ECO:0007669"/>
    <property type="project" value="UniProtKB-KW"/>
</dbReference>